<dbReference type="InterPro" id="IPR008939">
    <property type="entry name" value="Lytic_TGlycosylase_superhlx_U"/>
</dbReference>
<accession>A0ABT8A7A4</accession>
<dbReference type="Pfam" id="PF01464">
    <property type="entry name" value="SLT"/>
    <property type="match status" value="1"/>
</dbReference>
<dbReference type="SUPFAM" id="SSF53955">
    <property type="entry name" value="Lysozyme-like"/>
    <property type="match status" value="1"/>
</dbReference>
<protein>
    <submittedName>
        <fullName evidence="7">Lytic transglycosylase domain-containing protein</fullName>
    </submittedName>
</protein>
<feature type="region of interest" description="Disordered" evidence="4">
    <location>
        <begin position="39"/>
        <end position="70"/>
    </location>
</feature>
<evidence type="ECO:0000256" key="3">
    <source>
        <dbReference type="ARBA" id="ARBA00022729"/>
    </source>
</evidence>
<evidence type="ECO:0000256" key="2">
    <source>
        <dbReference type="ARBA" id="ARBA00009387"/>
    </source>
</evidence>
<feature type="region of interest" description="Disordered" evidence="4">
    <location>
        <begin position="183"/>
        <end position="208"/>
    </location>
</feature>
<dbReference type="SUPFAM" id="SSF48435">
    <property type="entry name" value="Bacterial muramidases"/>
    <property type="match status" value="1"/>
</dbReference>
<dbReference type="Proteomes" id="UP001529369">
    <property type="component" value="Unassembled WGS sequence"/>
</dbReference>
<dbReference type="PANTHER" id="PTHR37423">
    <property type="entry name" value="SOLUBLE LYTIC MUREIN TRANSGLYCOSYLASE-RELATED"/>
    <property type="match status" value="1"/>
</dbReference>
<gene>
    <name evidence="7" type="ORF">QWZ14_15140</name>
</gene>
<sequence>MRAIGPMARAALRPLLRGVLWGAALAAWASVPAQAQRATSLPSGLSGTPAIAPTGPAPRAAGRPAGAGPGVTQTAMALGRPAAPGGVAGLPQVLAPSDAARLRRIFEAQARGDLAGARAETARLVDPRLLGHVLADRWQRPQAASGQDAPTPAELQAWLGHYADHPDAPGLHAMLAELLPRGSALPAPPPAPDALAPDQSLAPEERDSAAVLRNPALERTLRDQARAGNAPAALALIGRTRGMTPAYAALLRGELAIGLFRAGRDEDAFRIAADTAQPEPGPKAKAAADTGLAAFAAGLAAWGLEHYDVALPWFERAARTETAAPALRSAAAFWTARAAVRARRPQLYVSWMLQAAQEPRTFYGLVARRALGLPTNFAWDGELGGEAETAAVAETAGGWRALALLQVGQGRRAEAELRQLWARARNNPGLTRAMLSVASLAGMNGLASQLAAASQAEDGRPRDYARFPLPPLQPQGGFRIDPSLLYALTLQESRFDAAAVSPAGARGLMQLMPATASYVAGDPSLAAESAHRLHEPALSLELGQRYLHYLARHEGVEGNLIRLLAAYNAGPGNLLKWLPASGHRDDPFLFIESIPIDETRGFVQRVMAYSWIYASRLGLPAPSLDQLAAGSFPKFARPEEVTALLRARGRALR</sequence>
<feature type="signal peptide" evidence="5">
    <location>
        <begin position="1"/>
        <end position="35"/>
    </location>
</feature>
<dbReference type="Gene3D" id="1.25.20.10">
    <property type="entry name" value="Bacterial muramidases"/>
    <property type="match status" value="1"/>
</dbReference>
<comment type="similarity">
    <text evidence="2">Belongs to the virb1 family.</text>
</comment>
<name>A0ABT8A7A4_9PROT</name>
<dbReference type="PROSITE" id="PS00922">
    <property type="entry name" value="TRANSGLYCOSYLASE"/>
    <property type="match status" value="1"/>
</dbReference>
<evidence type="ECO:0000256" key="5">
    <source>
        <dbReference type="SAM" id="SignalP"/>
    </source>
</evidence>
<dbReference type="CDD" id="cd13401">
    <property type="entry name" value="Slt70-like"/>
    <property type="match status" value="1"/>
</dbReference>
<feature type="domain" description="Transglycosylase SLT" evidence="6">
    <location>
        <begin position="478"/>
        <end position="585"/>
    </location>
</feature>
<feature type="compositionally biased region" description="Low complexity" evidence="4">
    <location>
        <begin position="47"/>
        <end position="66"/>
    </location>
</feature>
<feature type="compositionally biased region" description="Low complexity" evidence="4">
    <location>
        <begin position="193"/>
        <end position="202"/>
    </location>
</feature>
<comment type="caution">
    <text evidence="7">The sequence shown here is derived from an EMBL/GenBank/DDBJ whole genome shotgun (WGS) entry which is preliminary data.</text>
</comment>
<reference evidence="8" key="1">
    <citation type="journal article" date="2019" name="Int. J. Syst. Evol. Microbiol.">
        <title>The Global Catalogue of Microorganisms (GCM) 10K type strain sequencing project: providing services to taxonomists for standard genome sequencing and annotation.</title>
        <authorList>
            <consortium name="The Broad Institute Genomics Platform"/>
            <consortium name="The Broad Institute Genome Sequencing Center for Infectious Disease"/>
            <person name="Wu L."/>
            <person name="Ma J."/>
        </authorList>
    </citation>
    <scope>NUCLEOTIDE SEQUENCE [LARGE SCALE GENOMIC DNA]</scope>
    <source>
        <strain evidence="8">CECT 7131</strain>
    </source>
</reference>
<evidence type="ECO:0000313" key="7">
    <source>
        <dbReference type="EMBL" id="MDN3565702.1"/>
    </source>
</evidence>
<dbReference type="InterPro" id="IPR008258">
    <property type="entry name" value="Transglycosylase_SLT_dom_1"/>
</dbReference>
<keyword evidence="8" id="KW-1185">Reference proteome</keyword>
<dbReference type="InterPro" id="IPR023346">
    <property type="entry name" value="Lysozyme-like_dom_sf"/>
</dbReference>
<comment type="similarity">
    <text evidence="1">Belongs to the transglycosylase Slt family.</text>
</comment>
<evidence type="ECO:0000256" key="1">
    <source>
        <dbReference type="ARBA" id="ARBA00007734"/>
    </source>
</evidence>
<evidence type="ECO:0000256" key="4">
    <source>
        <dbReference type="SAM" id="MobiDB-lite"/>
    </source>
</evidence>
<organism evidence="7 8">
    <name type="scientific">Paeniroseomonas aquatica</name>
    <dbReference type="NCBI Taxonomy" id="373043"/>
    <lineage>
        <taxon>Bacteria</taxon>
        <taxon>Pseudomonadati</taxon>
        <taxon>Pseudomonadota</taxon>
        <taxon>Alphaproteobacteria</taxon>
        <taxon>Acetobacterales</taxon>
        <taxon>Acetobacteraceae</taxon>
        <taxon>Paeniroseomonas</taxon>
    </lineage>
</organism>
<proteinExistence type="inferred from homology"/>
<dbReference type="PANTHER" id="PTHR37423:SF2">
    <property type="entry name" value="MEMBRANE-BOUND LYTIC MUREIN TRANSGLYCOSYLASE C"/>
    <property type="match status" value="1"/>
</dbReference>
<dbReference type="RefSeq" id="WP_290317562.1">
    <property type="nucleotide sequence ID" value="NZ_JAUFPN010000152.1"/>
</dbReference>
<evidence type="ECO:0000259" key="6">
    <source>
        <dbReference type="Pfam" id="PF01464"/>
    </source>
</evidence>
<feature type="chain" id="PRO_5046981476" evidence="5">
    <location>
        <begin position="36"/>
        <end position="653"/>
    </location>
</feature>
<dbReference type="Gene3D" id="1.10.530.10">
    <property type="match status" value="1"/>
</dbReference>
<evidence type="ECO:0000313" key="8">
    <source>
        <dbReference type="Proteomes" id="UP001529369"/>
    </source>
</evidence>
<keyword evidence="3 5" id="KW-0732">Signal</keyword>
<dbReference type="InterPro" id="IPR000189">
    <property type="entry name" value="Transglyc_AS"/>
</dbReference>
<dbReference type="EMBL" id="JAUFPN010000152">
    <property type="protein sequence ID" value="MDN3565702.1"/>
    <property type="molecule type" value="Genomic_DNA"/>
</dbReference>